<evidence type="ECO:0000256" key="1">
    <source>
        <dbReference type="SAM" id="SignalP"/>
    </source>
</evidence>
<dbReference type="EMBL" id="BAAARY010000001">
    <property type="protein sequence ID" value="GAA2512698.1"/>
    <property type="molecule type" value="Genomic_DNA"/>
</dbReference>
<evidence type="ECO:0000313" key="3">
    <source>
        <dbReference type="Proteomes" id="UP001499978"/>
    </source>
</evidence>
<dbReference type="Proteomes" id="UP001499978">
    <property type="component" value="Unassembled WGS sequence"/>
</dbReference>
<feature type="chain" id="PRO_5045981551" evidence="1">
    <location>
        <begin position="20"/>
        <end position="165"/>
    </location>
</feature>
<evidence type="ECO:0000313" key="2">
    <source>
        <dbReference type="EMBL" id="GAA2512698.1"/>
    </source>
</evidence>
<keyword evidence="3" id="KW-1185">Reference proteome</keyword>
<organism evidence="2 3">
    <name type="scientific">Pilimelia columellifera subsp. columellifera</name>
    <dbReference type="NCBI Taxonomy" id="706583"/>
    <lineage>
        <taxon>Bacteria</taxon>
        <taxon>Bacillati</taxon>
        <taxon>Actinomycetota</taxon>
        <taxon>Actinomycetes</taxon>
        <taxon>Micromonosporales</taxon>
        <taxon>Micromonosporaceae</taxon>
        <taxon>Pilimelia</taxon>
    </lineage>
</organism>
<feature type="signal peptide" evidence="1">
    <location>
        <begin position="1"/>
        <end position="19"/>
    </location>
</feature>
<accession>A0ABP6AGG1</accession>
<gene>
    <name evidence="2" type="ORF">GCM10010201_05130</name>
</gene>
<comment type="caution">
    <text evidence="2">The sequence shown here is derived from an EMBL/GenBank/DDBJ whole genome shotgun (WGS) entry which is preliminary data.</text>
</comment>
<sequence length="165" mass="17165">MLGAAGAAAIMLTGTAAAAALTSNTGTFTERQSFSRNDGVQNITSTAFTDVARVAVRIPPGTRRMIDARYTAETMCSGASAGWCSLRIIATRTSAPGFTVELNPAAGTNFAIDSTDGSWEGHAMERSSNYLPAGNYVVSTQAAVVNGATSLWLDDSHMAVEVIRP</sequence>
<reference evidence="3" key="1">
    <citation type="journal article" date="2019" name="Int. J. Syst. Evol. Microbiol.">
        <title>The Global Catalogue of Microorganisms (GCM) 10K type strain sequencing project: providing services to taxonomists for standard genome sequencing and annotation.</title>
        <authorList>
            <consortium name="The Broad Institute Genomics Platform"/>
            <consortium name="The Broad Institute Genome Sequencing Center for Infectious Disease"/>
            <person name="Wu L."/>
            <person name="Ma J."/>
        </authorList>
    </citation>
    <scope>NUCLEOTIDE SEQUENCE [LARGE SCALE GENOMIC DNA]</scope>
    <source>
        <strain evidence="3">JCM 3367</strain>
    </source>
</reference>
<keyword evidence="1" id="KW-0732">Signal</keyword>
<protein>
    <submittedName>
        <fullName evidence="2">Uncharacterized protein</fullName>
    </submittedName>
</protein>
<proteinExistence type="predicted"/>
<name>A0ABP6AGG1_9ACTN</name>